<keyword evidence="3" id="KW-0963">Cytoplasm</keyword>
<dbReference type="PROSITE" id="PS01278">
    <property type="entry name" value="MTTASE_RADICAL"/>
    <property type="match status" value="1"/>
</dbReference>
<dbReference type="InterPro" id="IPR006467">
    <property type="entry name" value="MiaB-like_bact"/>
</dbReference>
<dbReference type="PANTHER" id="PTHR43837">
    <property type="entry name" value="RIBOSOMAL PROTEIN S12 METHYLTHIOTRANSFERASE RIMO"/>
    <property type="match status" value="1"/>
</dbReference>
<feature type="domain" description="MTTase N-terminal" evidence="9">
    <location>
        <begin position="3"/>
        <end position="114"/>
    </location>
</feature>
<evidence type="ECO:0000256" key="2">
    <source>
        <dbReference type="ARBA" id="ARBA00022485"/>
    </source>
</evidence>
<dbReference type="InterPro" id="IPR005840">
    <property type="entry name" value="Ribosomal_uS12_MeSTrfase_RimO"/>
</dbReference>
<dbReference type="RefSeq" id="WP_260796047.1">
    <property type="nucleotide sequence ID" value="NZ_CP093313.1"/>
</dbReference>
<protein>
    <submittedName>
        <fullName evidence="11">tRNA (N(6)-L-threonylcarbamoyladenosine(37)-C(2))-methylthiotransferase MtaB</fullName>
    </submittedName>
</protein>
<accession>A0A9J7BUR5</accession>
<dbReference type="PROSITE" id="PS51449">
    <property type="entry name" value="MTTASE_N"/>
    <property type="match status" value="1"/>
</dbReference>
<evidence type="ECO:0000256" key="1">
    <source>
        <dbReference type="ARBA" id="ARBA00001966"/>
    </source>
</evidence>
<keyword evidence="7" id="KW-0408">Iron</keyword>
<dbReference type="CDD" id="cd01335">
    <property type="entry name" value="Radical_SAM"/>
    <property type="match status" value="1"/>
</dbReference>
<proteinExistence type="predicted"/>
<evidence type="ECO:0000256" key="5">
    <source>
        <dbReference type="ARBA" id="ARBA00022691"/>
    </source>
</evidence>
<evidence type="ECO:0000313" key="12">
    <source>
        <dbReference type="Proteomes" id="UP001059380"/>
    </source>
</evidence>
<keyword evidence="4" id="KW-0808">Transferase</keyword>
<dbReference type="Pfam" id="PF00919">
    <property type="entry name" value="UPF0004"/>
    <property type="match status" value="1"/>
</dbReference>
<dbReference type="AlphaFoldDB" id="A0A9J7BUR5"/>
<dbReference type="PROSITE" id="PS51918">
    <property type="entry name" value="RADICAL_SAM"/>
    <property type="match status" value="1"/>
</dbReference>
<dbReference type="Pfam" id="PF04055">
    <property type="entry name" value="Radical_SAM"/>
    <property type="match status" value="1"/>
</dbReference>
<dbReference type="GO" id="GO:0006400">
    <property type="term" value="P:tRNA modification"/>
    <property type="evidence" value="ECO:0007669"/>
    <property type="project" value="InterPro"/>
</dbReference>
<organism evidence="11 12">
    <name type="scientific">Occallatibacter riparius</name>
    <dbReference type="NCBI Taxonomy" id="1002689"/>
    <lineage>
        <taxon>Bacteria</taxon>
        <taxon>Pseudomonadati</taxon>
        <taxon>Acidobacteriota</taxon>
        <taxon>Terriglobia</taxon>
        <taxon>Terriglobales</taxon>
        <taxon>Acidobacteriaceae</taxon>
        <taxon>Occallatibacter</taxon>
    </lineage>
</organism>
<dbReference type="InterPro" id="IPR020612">
    <property type="entry name" value="Methylthiotransferase_CS"/>
</dbReference>
<name>A0A9J7BUR5_9BACT</name>
<dbReference type="SMART" id="SM00729">
    <property type="entry name" value="Elp3"/>
    <property type="match status" value="1"/>
</dbReference>
<dbReference type="SUPFAM" id="SSF102114">
    <property type="entry name" value="Radical SAM enzymes"/>
    <property type="match status" value="1"/>
</dbReference>
<gene>
    <name evidence="11" type="primary">mtaB</name>
    <name evidence="11" type="ORF">MOP44_10790</name>
</gene>
<dbReference type="KEGG" id="orp:MOP44_10790"/>
<evidence type="ECO:0000256" key="6">
    <source>
        <dbReference type="ARBA" id="ARBA00022723"/>
    </source>
</evidence>
<dbReference type="InterPro" id="IPR038135">
    <property type="entry name" value="Methylthiotransferase_N_sf"/>
</dbReference>
<evidence type="ECO:0000256" key="4">
    <source>
        <dbReference type="ARBA" id="ARBA00022679"/>
    </source>
</evidence>
<evidence type="ECO:0000259" key="9">
    <source>
        <dbReference type="PROSITE" id="PS51449"/>
    </source>
</evidence>
<comment type="cofactor">
    <cofactor evidence="1">
        <name>[4Fe-4S] cluster</name>
        <dbReference type="ChEBI" id="CHEBI:49883"/>
    </cofactor>
</comment>
<keyword evidence="2" id="KW-0004">4Fe-4S</keyword>
<dbReference type="GO" id="GO:0005829">
    <property type="term" value="C:cytosol"/>
    <property type="evidence" value="ECO:0007669"/>
    <property type="project" value="TreeGrafter"/>
</dbReference>
<dbReference type="Gene3D" id="3.80.30.20">
    <property type="entry name" value="tm_1862 like domain"/>
    <property type="match status" value="1"/>
</dbReference>
<keyword evidence="12" id="KW-1185">Reference proteome</keyword>
<dbReference type="Proteomes" id="UP001059380">
    <property type="component" value="Chromosome"/>
</dbReference>
<evidence type="ECO:0000313" key="11">
    <source>
        <dbReference type="EMBL" id="UWZ86407.1"/>
    </source>
</evidence>
<keyword evidence="8" id="KW-0411">Iron-sulfur</keyword>
<feature type="domain" description="Radical SAM core" evidence="10">
    <location>
        <begin position="152"/>
        <end position="385"/>
    </location>
</feature>
<dbReference type="Gene3D" id="3.40.50.12160">
    <property type="entry name" value="Methylthiotransferase, N-terminal domain"/>
    <property type="match status" value="1"/>
</dbReference>
<dbReference type="NCBIfam" id="TIGR01579">
    <property type="entry name" value="MiaB-like-C"/>
    <property type="match status" value="1"/>
</dbReference>
<keyword evidence="6" id="KW-0479">Metal-binding</keyword>
<sequence>MPAGFHIENFGCRAARADGEAIADTLTRSGLTPTPPPQAEVVVVNTCSVTAEADREARAWIRRAHRLNPEARIVVTGCYAQRAPQELASLPGVAAVIGNSHKALAPQIVTSLASAAPQPISDLVPLHTLAGPAIYADDRFAHSFLEETQILPGAQTRPNLKIQEGCGNRCTFCVIPQTRGNSRSLPEEKVLAQVRGFVDAGGNELVLSGINLGRWGRDLPESSCSSLAQLVRRIFAETPLPRLRLSSIEPMDWDHDLITLMREFGGARLARHAHLPLQSGSDSVLRRMHRRYRPWHYVEKVQALREAAGPALTLGADVMVGFPGETDREFQETYDFIRQLPFGYLHLFPFSPRPGTRGWDLHRQSPVPASAVDERMAALRQLGHQKSEKHRATFIGCTLPCITLNTPDALRQKNGTSLLSENFLPIELEGTLPSNSLISARITEIKPGGVLKAELVCDSRH</sequence>
<evidence type="ECO:0000256" key="8">
    <source>
        <dbReference type="ARBA" id="ARBA00023014"/>
    </source>
</evidence>
<evidence type="ECO:0000256" key="7">
    <source>
        <dbReference type="ARBA" id="ARBA00023004"/>
    </source>
</evidence>
<dbReference type="InterPro" id="IPR013848">
    <property type="entry name" value="Methylthiotransferase_N"/>
</dbReference>
<dbReference type="GO" id="GO:0035599">
    <property type="term" value="F:aspartic acid methylthiotransferase activity"/>
    <property type="evidence" value="ECO:0007669"/>
    <property type="project" value="TreeGrafter"/>
</dbReference>
<keyword evidence="5" id="KW-0949">S-adenosyl-L-methionine</keyword>
<dbReference type="InterPro" id="IPR058240">
    <property type="entry name" value="rSAM_sf"/>
</dbReference>
<evidence type="ECO:0000256" key="3">
    <source>
        <dbReference type="ARBA" id="ARBA00022490"/>
    </source>
</evidence>
<dbReference type="SFLD" id="SFLDS00029">
    <property type="entry name" value="Radical_SAM"/>
    <property type="match status" value="1"/>
</dbReference>
<dbReference type="GO" id="GO:0051539">
    <property type="term" value="F:4 iron, 4 sulfur cluster binding"/>
    <property type="evidence" value="ECO:0007669"/>
    <property type="project" value="UniProtKB-KW"/>
</dbReference>
<dbReference type="PANTHER" id="PTHR43837:SF1">
    <property type="entry name" value="RIBOSOMAL PROTEIN US12 METHYLTHIOTRANSFERASE RIMO"/>
    <property type="match status" value="1"/>
</dbReference>
<dbReference type="NCBIfam" id="TIGR00089">
    <property type="entry name" value="MiaB/RimO family radical SAM methylthiotransferase"/>
    <property type="match status" value="1"/>
</dbReference>
<dbReference type="EMBL" id="CP093313">
    <property type="protein sequence ID" value="UWZ86407.1"/>
    <property type="molecule type" value="Genomic_DNA"/>
</dbReference>
<dbReference type="GO" id="GO:0046872">
    <property type="term" value="F:metal ion binding"/>
    <property type="evidence" value="ECO:0007669"/>
    <property type="project" value="UniProtKB-KW"/>
</dbReference>
<evidence type="ECO:0000259" key="10">
    <source>
        <dbReference type="PROSITE" id="PS51918"/>
    </source>
</evidence>
<dbReference type="InterPro" id="IPR007197">
    <property type="entry name" value="rSAM"/>
</dbReference>
<dbReference type="SFLD" id="SFLDG01082">
    <property type="entry name" value="B12-binding_domain_containing"/>
    <property type="match status" value="1"/>
</dbReference>
<dbReference type="InterPro" id="IPR005839">
    <property type="entry name" value="Methylthiotransferase"/>
</dbReference>
<dbReference type="InterPro" id="IPR006638">
    <property type="entry name" value="Elp3/MiaA/NifB-like_rSAM"/>
</dbReference>
<dbReference type="InterPro" id="IPR023404">
    <property type="entry name" value="rSAM_horseshoe"/>
</dbReference>
<reference evidence="11" key="1">
    <citation type="submission" date="2021-04" db="EMBL/GenBank/DDBJ databases">
        <title>Phylogenetic analysis of Acidobacteriaceae.</title>
        <authorList>
            <person name="Qiu L."/>
            <person name="Zhang Q."/>
        </authorList>
    </citation>
    <scope>NUCLEOTIDE SEQUENCE</scope>
    <source>
        <strain evidence="11">DSM 25168</strain>
    </source>
</reference>